<dbReference type="VEuPathDB" id="CryptoDB:Cvel_756"/>
<dbReference type="FunFam" id="1.10.238.10:FF:000003">
    <property type="entry name" value="Calmodulin A"/>
    <property type="match status" value="1"/>
</dbReference>
<dbReference type="PANTHER" id="PTHR46212:SF3">
    <property type="entry name" value="GH27120P"/>
    <property type="match status" value="1"/>
</dbReference>
<dbReference type="EMBL" id="CDMZ01001547">
    <property type="protein sequence ID" value="CEM34230.1"/>
    <property type="molecule type" value="Genomic_DNA"/>
</dbReference>
<dbReference type="GO" id="GO:0005737">
    <property type="term" value="C:cytoplasm"/>
    <property type="evidence" value="ECO:0007669"/>
    <property type="project" value="UniProtKB-SubCell"/>
</dbReference>
<dbReference type="SMART" id="SM00054">
    <property type="entry name" value="EFh"/>
    <property type="match status" value="2"/>
</dbReference>
<dbReference type="Pfam" id="PF13499">
    <property type="entry name" value="EF-hand_7"/>
    <property type="match status" value="2"/>
</dbReference>
<dbReference type="PhylomeDB" id="A0A0G4GTY7"/>
<dbReference type="InterPro" id="IPR018247">
    <property type="entry name" value="EF_Hand_1_Ca_BS"/>
</dbReference>
<evidence type="ECO:0000259" key="6">
    <source>
        <dbReference type="PROSITE" id="PS50222"/>
    </source>
</evidence>
<keyword evidence="5" id="KW-0106">Calcium</keyword>
<feature type="domain" description="EF-hand" evidence="6">
    <location>
        <begin position="94"/>
        <end position="129"/>
    </location>
</feature>
<evidence type="ECO:0000256" key="2">
    <source>
        <dbReference type="ARBA" id="ARBA00022490"/>
    </source>
</evidence>
<dbReference type="AlphaFoldDB" id="A0A0G4GTY7"/>
<dbReference type="PROSITE" id="PS00018">
    <property type="entry name" value="EF_HAND_1"/>
    <property type="match status" value="2"/>
</dbReference>
<comment type="subcellular location">
    <subcellularLocation>
        <location evidence="1">Cytoplasm</location>
    </subcellularLocation>
</comment>
<evidence type="ECO:0000256" key="4">
    <source>
        <dbReference type="ARBA" id="ARBA00022737"/>
    </source>
</evidence>
<keyword evidence="3" id="KW-0479">Metal-binding</keyword>
<sequence>MVFQGAELASRVDEILYKYKLLLRKKGMMSVRGLRTWFRHVSGNLPPIKHVSDLVGHSLTLPYPPCSLQIDEDKSKRIEQIELEQALNREGIFPSRDEMQALMAWFDTNGDGGINLDEFITGLADKLEELRAVFEKIRNKLMLISDRDGKLSAFEMQQAILKLGIAVDKKLMEAVHKDFDNDGDGQVDYREFARFVCDYGGGL</sequence>
<dbReference type="PANTHER" id="PTHR46212">
    <property type="entry name" value="PEFLIN"/>
    <property type="match status" value="1"/>
</dbReference>
<keyword evidence="2" id="KW-0963">Cytoplasm</keyword>
<dbReference type="Gene3D" id="1.10.238.10">
    <property type="entry name" value="EF-hand"/>
    <property type="match status" value="1"/>
</dbReference>
<reference evidence="7" key="1">
    <citation type="submission" date="2014-11" db="EMBL/GenBank/DDBJ databases">
        <authorList>
            <person name="Otto D Thomas"/>
            <person name="Naeem Raeece"/>
        </authorList>
    </citation>
    <scope>NUCLEOTIDE SEQUENCE</scope>
</reference>
<evidence type="ECO:0000256" key="1">
    <source>
        <dbReference type="ARBA" id="ARBA00004496"/>
    </source>
</evidence>
<proteinExistence type="predicted"/>
<evidence type="ECO:0000313" key="7">
    <source>
        <dbReference type="EMBL" id="CEM34230.1"/>
    </source>
</evidence>
<dbReference type="SUPFAM" id="SSF47473">
    <property type="entry name" value="EF-hand"/>
    <property type="match status" value="1"/>
</dbReference>
<dbReference type="InterPro" id="IPR011992">
    <property type="entry name" value="EF-hand-dom_pair"/>
</dbReference>
<name>A0A0G4GTY7_9ALVE</name>
<accession>A0A0G4GTY7</accession>
<dbReference type="InterPro" id="IPR002048">
    <property type="entry name" value="EF_hand_dom"/>
</dbReference>
<dbReference type="InterPro" id="IPR051426">
    <property type="entry name" value="Peflin/Sorcin_CaBP"/>
</dbReference>
<dbReference type="GO" id="GO:0048306">
    <property type="term" value="F:calcium-dependent protein binding"/>
    <property type="evidence" value="ECO:0007669"/>
    <property type="project" value="UniProtKB-ARBA"/>
</dbReference>
<gene>
    <name evidence="7" type="ORF">Cvel_756</name>
</gene>
<evidence type="ECO:0000256" key="3">
    <source>
        <dbReference type="ARBA" id="ARBA00022723"/>
    </source>
</evidence>
<dbReference type="PROSITE" id="PS50222">
    <property type="entry name" value="EF_HAND_2"/>
    <property type="match status" value="2"/>
</dbReference>
<evidence type="ECO:0000256" key="5">
    <source>
        <dbReference type="ARBA" id="ARBA00022837"/>
    </source>
</evidence>
<protein>
    <recommendedName>
        <fullName evidence="6">EF-hand domain-containing protein</fullName>
    </recommendedName>
</protein>
<dbReference type="GO" id="GO:0005509">
    <property type="term" value="F:calcium ion binding"/>
    <property type="evidence" value="ECO:0007669"/>
    <property type="project" value="InterPro"/>
</dbReference>
<organism evidence="7">
    <name type="scientific">Chromera velia CCMP2878</name>
    <dbReference type="NCBI Taxonomy" id="1169474"/>
    <lineage>
        <taxon>Eukaryota</taxon>
        <taxon>Sar</taxon>
        <taxon>Alveolata</taxon>
        <taxon>Colpodellida</taxon>
        <taxon>Chromeraceae</taxon>
        <taxon>Chromera</taxon>
    </lineage>
</organism>
<feature type="domain" description="EF-hand" evidence="6">
    <location>
        <begin position="167"/>
        <end position="202"/>
    </location>
</feature>
<keyword evidence="4" id="KW-0677">Repeat</keyword>